<dbReference type="Pfam" id="PF04851">
    <property type="entry name" value="ResIII"/>
    <property type="match status" value="1"/>
</dbReference>
<sequence>MIELQLTKGEYLSYYKAKVLDIIDSNKTILIDSNPGTGKTSLFVEIGIDLKNNKRKGRLIFCAPFLIIQSQFETDLKEKGYKIDLILNSSSERKTLLDTDKIICSTYQSLKHIINDLNENDIIVLDEAHSLGYCYPSKNDSINTGYFDAEVSLLLQSKSKVVLMTGTPDEYINKLFKLTQIKVKKENEKKATVNIFNSKKSAVDLAISFAESVSIDFSKDYLNTIFINSTKQCEEINIKLQELGYQSKALTSHHKQEKTYKQLVKEMTIDENINFLICTSVISTGANIKNKKIGRALVLFESNPKEIKQFSKRFRQKLDINIDVVNKSSEKGNDGEITTQLKSEFDTLTSLIETVYMLGIPQNYTNSILSDVGTQNDIIKQLVLRYLMQYSYLEKQRSKRYKSPVLLKEALDSYSDISTELKTLDTNKDTLSDKIEKGKLEQILEGYSNQFIQNHEQFSYEIIQGKGIDRYNSNIYNNKIGRYLNLKDIKIKPEVTKIISSPYFEGKLLVPVIGNYEYIKSLPETIYLTSRKSKRELNKILLTLYFSWFIDTHTEIKILNYEYQFVYKLESAILNPLQKAIFKLLKNTFEFCLKKDNAVVSELALFLTNRFSSLEIFKELPFELTNKDGFINERVECLVDALFLTKSKKEKRIQSNGKNISSVIFEKELNKDDLVLPERKKYLDLITSKQIAMNKEGGAFWGVPEKNKILSNPKLIICKNLDDDFFTLC</sequence>
<dbReference type="SMART" id="SM00487">
    <property type="entry name" value="DEXDc"/>
    <property type="match status" value="1"/>
</dbReference>
<dbReference type="GO" id="GO:0016787">
    <property type="term" value="F:hydrolase activity"/>
    <property type="evidence" value="ECO:0007669"/>
    <property type="project" value="InterPro"/>
</dbReference>
<reference evidence="2 3" key="1">
    <citation type="submission" date="2018-09" db="EMBL/GenBank/DDBJ databases">
        <title>Insights into the microbiota of Asian seabass (Lates calcarifer) with tenacibaculosis symptoms and description of sp. nov. Tenacibaculum singaporense.</title>
        <authorList>
            <person name="Miyake S."/>
            <person name="Soh M."/>
            <person name="Azman M.N."/>
            <person name="Ngoh S.Y."/>
            <person name="Orban L."/>
        </authorList>
    </citation>
    <scope>NUCLEOTIDE SEQUENCE [LARGE SCALE GENOMIC DNA]</scope>
    <source>
        <strain evidence="2 3">DSM 106434</strain>
    </source>
</reference>
<dbReference type="RefSeq" id="WP_125068249.1">
    <property type="nucleotide sequence ID" value="NZ_CP032548.1"/>
</dbReference>
<dbReference type="SUPFAM" id="SSF52540">
    <property type="entry name" value="P-loop containing nucleoside triphosphate hydrolases"/>
    <property type="match status" value="1"/>
</dbReference>
<dbReference type="InterPro" id="IPR027417">
    <property type="entry name" value="P-loop_NTPase"/>
</dbReference>
<gene>
    <name evidence="2" type="ORF">D6T69_13325</name>
</gene>
<organism evidence="2 3">
    <name type="scientific">Tenacibaculum singaporense</name>
    <dbReference type="NCBI Taxonomy" id="2358479"/>
    <lineage>
        <taxon>Bacteria</taxon>
        <taxon>Pseudomonadati</taxon>
        <taxon>Bacteroidota</taxon>
        <taxon>Flavobacteriia</taxon>
        <taxon>Flavobacteriales</taxon>
        <taxon>Flavobacteriaceae</taxon>
        <taxon>Tenacibaculum</taxon>
    </lineage>
</organism>
<protein>
    <submittedName>
        <fullName evidence="2">DEAD/DEAH box helicase</fullName>
    </submittedName>
</protein>
<name>A0A3S8R9F8_9FLAO</name>
<keyword evidence="2" id="KW-0347">Helicase</keyword>
<dbReference type="KEGG" id="tsig:D6T69_13325"/>
<evidence type="ECO:0000313" key="3">
    <source>
        <dbReference type="Proteomes" id="UP000274593"/>
    </source>
</evidence>
<dbReference type="PROSITE" id="PS51192">
    <property type="entry name" value="HELICASE_ATP_BIND_1"/>
    <property type="match status" value="1"/>
</dbReference>
<evidence type="ECO:0000313" key="2">
    <source>
        <dbReference type="EMBL" id="AZJ36449.1"/>
    </source>
</evidence>
<dbReference type="EMBL" id="CP032548">
    <property type="protein sequence ID" value="AZJ36449.1"/>
    <property type="molecule type" value="Genomic_DNA"/>
</dbReference>
<dbReference type="GO" id="GO:0005524">
    <property type="term" value="F:ATP binding"/>
    <property type="evidence" value="ECO:0007669"/>
    <property type="project" value="InterPro"/>
</dbReference>
<dbReference type="Proteomes" id="UP000274593">
    <property type="component" value="Chromosome"/>
</dbReference>
<keyword evidence="2" id="KW-0378">Hydrolase</keyword>
<dbReference type="InterPro" id="IPR014001">
    <property type="entry name" value="Helicase_ATP-bd"/>
</dbReference>
<dbReference type="InterPro" id="IPR006935">
    <property type="entry name" value="Helicase/UvrB_N"/>
</dbReference>
<dbReference type="GO" id="GO:0004386">
    <property type="term" value="F:helicase activity"/>
    <property type="evidence" value="ECO:0007669"/>
    <property type="project" value="UniProtKB-KW"/>
</dbReference>
<keyword evidence="2" id="KW-0067">ATP-binding</keyword>
<feature type="domain" description="Helicase ATP-binding" evidence="1">
    <location>
        <begin position="20"/>
        <end position="186"/>
    </location>
</feature>
<dbReference type="GO" id="GO:0003677">
    <property type="term" value="F:DNA binding"/>
    <property type="evidence" value="ECO:0007669"/>
    <property type="project" value="InterPro"/>
</dbReference>
<dbReference type="Gene3D" id="3.40.50.300">
    <property type="entry name" value="P-loop containing nucleotide triphosphate hydrolases"/>
    <property type="match status" value="2"/>
</dbReference>
<keyword evidence="3" id="KW-1185">Reference proteome</keyword>
<evidence type="ECO:0000259" key="1">
    <source>
        <dbReference type="PROSITE" id="PS51192"/>
    </source>
</evidence>
<accession>A0A3S8R9F8</accession>
<proteinExistence type="predicted"/>
<keyword evidence="2" id="KW-0547">Nucleotide-binding</keyword>
<dbReference type="AlphaFoldDB" id="A0A3S8R9F8"/>